<accession>A0A9W9CW79</accession>
<keyword evidence="3" id="KW-1185">Reference proteome</keyword>
<keyword evidence="1" id="KW-0732">Signal</keyword>
<proteinExistence type="predicted"/>
<dbReference type="AlphaFoldDB" id="A0A9W9CW79"/>
<name>A0A9W9CW79_9PEZI</name>
<sequence>MQFFSAVTGLYLASMAVAAPADIQPRQGPTAVSTIDTSINALVPTVPRYASAIQSSVATIQQSTSVQTEIVIAAEAAINANLGVIISSLNDTVNTIVAVTINATGGVIVAAQGLAQADINQLQSDIAILENIIASFNATLTATASLEASVRATYQAEVTAFANLLQPFINPIILFAQAAIAVTAGASVTGLAVATVGLQSIANNFYQSVGLPASA</sequence>
<evidence type="ECO:0000313" key="3">
    <source>
        <dbReference type="Proteomes" id="UP001140453"/>
    </source>
</evidence>
<organism evidence="2 3">
    <name type="scientific">Gnomoniopsis smithogilvyi</name>
    <dbReference type="NCBI Taxonomy" id="1191159"/>
    <lineage>
        <taxon>Eukaryota</taxon>
        <taxon>Fungi</taxon>
        <taxon>Dikarya</taxon>
        <taxon>Ascomycota</taxon>
        <taxon>Pezizomycotina</taxon>
        <taxon>Sordariomycetes</taxon>
        <taxon>Sordariomycetidae</taxon>
        <taxon>Diaporthales</taxon>
        <taxon>Gnomoniaceae</taxon>
        <taxon>Gnomoniopsis</taxon>
    </lineage>
</organism>
<evidence type="ECO:0000313" key="2">
    <source>
        <dbReference type="EMBL" id="KAJ4390858.1"/>
    </source>
</evidence>
<feature type="signal peptide" evidence="1">
    <location>
        <begin position="1"/>
        <end position="18"/>
    </location>
</feature>
<comment type="caution">
    <text evidence="2">The sequence shown here is derived from an EMBL/GenBank/DDBJ whole genome shotgun (WGS) entry which is preliminary data.</text>
</comment>
<gene>
    <name evidence="2" type="ORF">N0V93_004457</name>
</gene>
<dbReference type="Proteomes" id="UP001140453">
    <property type="component" value="Unassembled WGS sequence"/>
</dbReference>
<evidence type="ECO:0000256" key="1">
    <source>
        <dbReference type="SAM" id="SignalP"/>
    </source>
</evidence>
<protein>
    <submittedName>
        <fullName evidence="2">Uncharacterized protein</fullName>
    </submittedName>
</protein>
<reference evidence="2" key="1">
    <citation type="submission" date="2022-10" db="EMBL/GenBank/DDBJ databases">
        <title>Tapping the CABI collections for fungal endophytes: first genome assemblies for Collariella, Neodidymelliopsis, Ascochyta clinopodiicola, Didymella pomorum, Didymosphaeria variabile, Neocosmospora piperis and Neocucurbitaria cava.</title>
        <authorList>
            <person name="Hill R."/>
        </authorList>
    </citation>
    <scope>NUCLEOTIDE SEQUENCE</scope>
    <source>
        <strain evidence="2">IMI 355082</strain>
    </source>
</reference>
<dbReference type="OrthoDB" id="4838383at2759"/>
<dbReference type="EMBL" id="JAPEVB010000003">
    <property type="protein sequence ID" value="KAJ4390858.1"/>
    <property type="molecule type" value="Genomic_DNA"/>
</dbReference>
<feature type="chain" id="PRO_5040757310" evidence="1">
    <location>
        <begin position="19"/>
        <end position="215"/>
    </location>
</feature>